<dbReference type="Gene3D" id="3.40.50.11590">
    <property type="match status" value="1"/>
</dbReference>
<dbReference type="InterPro" id="IPR007161">
    <property type="entry name" value="DUF364"/>
</dbReference>
<reference evidence="2" key="2">
    <citation type="submission" date="2006-05" db="EMBL/GenBank/DDBJ databases">
        <title>Sequencing of the draft genome and assembly of Desulfuromonas acetoxidans DSM 684.</title>
        <authorList>
            <consortium name="US DOE Joint Genome Institute (JGI-PGF)"/>
            <person name="Copeland A."/>
            <person name="Lucas S."/>
            <person name="Lapidus A."/>
            <person name="Barry K."/>
            <person name="Detter J.C."/>
            <person name="Glavina del Rio T."/>
            <person name="Hammon N."/>
            <person name="Israni S."/>
            <person name="Dalin E."/>
            <person name="Tice H."/>
            <person name="Bruce D."/>
            <person name="Pitluck S."/>
            <person name="Richardson P."/>
        </authorList>
    </citation>
    <scope>NUCLEOTIDE SEQUENCE [LARGE SCALE GENOMIC DNA]</scope>
    <source>
        <strain evidence="2">DSM 684</strain>
    </source>
</reference>
<proteinExistence type="predicted"/>
<dbReference type="EMBL" id="AAEW02000014">
    <property type="protein sequence ID" value="EAT15025.1"/>
    <property type="molecule type" value="Genomic_DNA"/>
</dbReference>
<feature type="domain" description="Putative heavy-metal chelation" evidence="1">
    <location>
        <begin position="137"/>
        <end position="219"/>
    </location>
</feature>
<evidence type="ECO:0000259" key="1">
    <source>
        <dbReference type="Pfam" id="PF04016"/>
    </source>
</evidence>
<dbReference type="AlphaFoldDB" id="Q1JXW8"/>
<protein>
    <recommendedName>
        <fullName evidence="1">Putative heavy-metal chelation domain-containing protein</fullName>
    </recommendedName>
</protein>
<gene>
    <name evidence="2" type="ORF">Dace_1102</name>
</gene>
<keyword evidence="3" id="KW-1185">Reference proteome</keyword>
<dbReference type="SUPFAM" id="SSF159713">
    <property type="entry name" value="Dhaf3308-like"/>
    <property type="match status" value="1"/>
</dbReference>
<accession>Q1JXW8</accession>
<organism evidence="2 3">
    <name type="scientific">Desulfuromonas acetoxidans (strain DSM 684 / 11070)</name>
    <dbReference type="NCBI Taxonomy" id="281689"/>
    <lineage>
        <taxon>Bacteria</taxon>
        <taxon>Pseudomonadati</taxon>
        <taxon>Thermodesulfobacteriota</taxon>
        <taxon>Desulfuromonadia</taxon>
        <taxon>Desulfuromonadales</taxon>
        <taxon>Desulfuromonadaceae</taxon>
        <taxon>Desulfuromonas</taxon>
    </lineage>
</organism>
<dbReference type="RefSeq" id="WP_006001570.1">
    <property type="nucleotide sequence ID" value="NZ_AAEW02000014.1"/>
</dbReference>
<sequence>MFYNELQHRFSQLIERNDLADKTVEIKARILSNEEAIGNPSRDDYPLLKGKEFLMEARFMDVSGQAYTDAPSELTTTLAEIANSKLYETSQRALFIATLNAVVRYLDGDLKTVHCRNDEPETCADQIIEAIRPADPHTVGLVGLQPAILAVLSKNYGPQNVLCVDRDTSLRGASKHDVPILWGDEENTEMVFSRSDVVLSTGSTVVNGSLPNLLALSEKFQTPIFFYGTSIAGAARLMSLNHLCFEAS</sequence>
<dbReference type="OrthoDB" id="3596at2"/>
<name>Q1JXW8_DESA6</name>
<evidence type="ECO:0000313" key="2">
    <source>
        <dbReference type="EMBL" id="EAT15025.1"/>
    </source>
</evidence>
<dbReference type="Proteomes" id="UP000005695">
    <property type="component" value="Unassembled WGS sequence"/>
</dbReference>
<comment type="caution">
    <text evidence="2">The sequence shown here is derived from an EMBL/GenBank/DDBJ whole genome shotgun (WGS) entry which is preliminary data.</text>
</comment>
<dbReference type="Pfam" id="PF04016">
    <property type="entry name" value="DUF364"/>
    <property type="match status" value="1"/>
</dbReference>
<reference evidence="2" key="1">
    <citation type="submission" date="2006-05" db="EMBL/GenBank/DDBJ databases">
        <title>Annotation of the draft genome assembly of Desulfuromonas acetoxidans DSM 684.</title>
        <authorList>
            <consortium name="US DOE Joint Genome Institute (JGI-ORNL)"/>
            <person name="Larimer F."/>
            <person name="Land M."/>
            <person name="Hauser L."/>
        </authorList>
    </citation>
    <scope>NUCLEOTIDE SEQUENCE [LARGE SCALE GENOMIC DNA]</scope>
    <source>
        <strain evidence="2">DSM 684</strain>
    </source>
</reference>
<evidence type="ECO:0000313" key="3">
    <source>
        <dbReference type="Proteomes" id="UP000005695"/>
    </source>
</evidence>